<reference evidence="5 6" key="1">
    <citation type="submission" date="2023-03" db="EMBL/GenBank/DDBJ databases">
        <title>Roseibium porphyridii sp. nov. and Roseibium rhodosorbium sp. nov. isolated from marine algae, Porphyridium cruentum and Rhodosorus marinus, respectively.</title>
        <authorList>
            <person name="Lee M.W."/>
            <person name="Choi B.J."/>
            <person name="Lee J.K."/>
            <person name="Choi D.G."/>
            <person name="Baek J.H."/>
            <person name="Bayburt H."/>
            <person name="Kim J.M."/>
            <person name="Han D.M."/>
            <person name="Kim K.H."/>
            <person name="Jeon C.O."/>
        </authorList>
    </citation>
    <scope>NUCLEOTIDE SEQUENCE [LARGE SCALE GENOMIC DNA]</scope>
    <source>
        <strain evidence="5 6">KMA01</strain>
    </source>
</reference>
<dbReference type="NCBIfam" id="TIGR01256">
    <property type="entry name" value="modA"/>
    <property type="match status" value="1"/>
</dbReference>
<proteinExistence type="inferred from homology"/>
<dbReference type="Proteomes" id="UP001209803">
    <property type="component" value="Chromosome"/>
</dbReference>
<dbReference type="PANTHER" id="PTHR30632">
    <property type="entry name" value="MOLYBDATE-BINDING PERIPLASMIC PROTEIN"/>
    <property type="match status" value="1"/>
</dbReference>
<protein>
    <submittedName>
        <fullName evidence="5">Molybdate ABC transporter substrate-binding protein</fullName>
    </submittedName>
</protein>
<accession>A0ABY8F7G1</accession>
<dbReference type="Gene3D" id="3.40.190.10">
    <property type="entry name" value="Periplasmic binding protein-like II"/>
    <property type="match status" value="2"/>
</dbReference>
<sequence length="252" mass="26855">MLDILKALVLSILLVVPARADQPLTVFAAASMREAMEEIGTAFAEESGTSVLFSFAGTGTLARQIEAGAPADAFVSADAEWMDYVVDRQAVVLGSVREIASNRLVLLAPAGSPQLKPGASDLPVRLEGERLAIADPETVPAGRYGKAALQALGLWDRVSSHLAPMDNVRIVLAAVARGDVPFGLVYRTDAVVAPDALVVYEFPEDRHPRIRYLAAQTVNGSHAHTDRFLQFLAGPVAQEILHSSGFLTDKEG</sequence>
<dbReference type="RefSeq" id="WP_265679962.1">
    <property type="nucleotide sequence ID" value="NZ_CP120863.1"/>
</dbReference>
<dbReference type="PANTHER" id="PTHR30632:SF17">
    <property type="entry name" value="MOLYBDATE-BINDING PROTEIN MODA"/>
    <property type="match status" value="1"/>
</dbReference>
<evidence type="ECO:0000313" key="5">
    <source>
        <dbReference type="EMBL" id="WFE90062.1"/>
    </source>
</evidence>
<dbReference type="InterPro" id="IPR050682">
    <property type="entry name" value="ModA/WtpA"/>
</dbReference>
<dbReference type="Pfam" id="PF13531">
    <property type="entry name" value="SBP_bac_11"/>
    <property type="match status" value="1"/>
</dbReference>
<keyword evidence="2" id="KW-0479">Metal-binding</keyword>
<evidence type="ECO:0000256" key="2">
    <source>
        <dbReference type="ARBA" id="ARBA00022723"/>
    </source>
</evidence>
<dbReference type="SUPFAM" id="SSF53850">
    <property type="entry name" value="Periplasmic binding protein-like II"/>
    <property type="match status" value="1"/>
</dbReference>
<evidence type="ECO:0000256" key="1">
    <source>
        <dbReference type="ARBA" id="ARBA00009175"/>
    </source>
</evidence>
<dbReference type="EMBL" id="CP120863">
    <property type="protein sequence ID" value="WFE90062.1"/>
    <property type="molecule type" value="Genomic_DNA"/>
</dbReference>
<keyword evidence="3 4" id="KW-0732">Signal</keyword>
<dbReference type="PIRSF" id="PIRSF004846">
    <property type="entry name" value="ModA"/>
    <property type="match status" value="1"/>
</dbReference>
<comment type="similarity">
    <text evidence="1">Belongs to the bacterial solute-binding protein ModA family.</text>
</comment>
<gene>
    <name evidence="5" type="primary">modA</name>
    <name evidence="5" type="ORF">K1718_01570</name>
</gene>
<dbReference type="InterPro" id="IPR005950">
    <property type="entry name" value="ModA"/>
</dbReference>
<feature type="signal peptide" evidence="4">
    <location>
        <begin position="1"/>
        <end position="20"/>
    </location>
</feature>
<evidence type="ECO:0000313" key="6">
    <source>
        <dbReference type="Proteomes" id="UP001209803"/>
    </source>
</evidence>
<name>A0ABY8F7G1_9HYPH</name>
<organism evidence="5 6">
    <name type="scientific">Roseibium porphyridii</name>
    <dbReference type="NCBI Taxonomy" id="2866279"/>
    <lineage>
        <taxon>Bacteria</taxon>
        <taxon>Pseudomonadati</taxon>
        <taxon>Pseudomonadota</taxon>
        <taxon>Alphaproteobacteria</taxon>
        <taxon>Hyphomicrobiales</taxon>
        <taxon>Stappiaceae</taxon>
        <taxon>Roseibium</taxon>
    </lineage>
</organism>
<evidence type="ECO:0000256" key="4">
    <source>
        <dbReference type="SAM" id="SignalP"/>
    </source>
</evidence>
<evidence type="ECO:0000256" key="3">
    <source>
        <dbReference type="ARBA" id="ARBA00022729"/>
    </source>
</evidence>
<keyword evidence="6" id="KW-1185">Reference proteome</keyword>
<feature type="chain" id="PRO_5045819347" evidence="4">
    <location>
        <begin position="21"/>
        <end position="252"/>
    </location>
</feature>